<dbReference type="PIRSF" id="PIRSF032285">
    <property type="entry name" value="UCP032285"/>
    <property type="match status" value="1"/>
</dbReference>
<evidence type="ECO:0000313" key="4">
    <source>
        <dbReference type="Proteomes" id="UP000190816"/>
    </source>
</evidence>
<dbReference type="InterPro" id="IPR038231">
    <property type="entry name" value="MepB-like_sf"/>
</dbReference>
<dbReference type="Pfam" id="PF08877">
    <property type="entry name" value="MepB-like"/>
    <property type="match status" value="1"/>
</dbReference>
<evidence type="ECO:0000313" key="3">
    <source>
        <dbReference type="Proteomes" id="UP000190016"/>
    </source>
</evidence>
<dbReference type="KEGG" id="ego:BBD34_13425"/>
<organism evidence="1 4">
    <name type="scientific">Elizabethkingia ursingii</name>
    <dbReference type="NCBI Taxonomy" id="1756150"/>
    <lineage>
        <taxon>Bacteria</taxon>
        <taxon>Pseudomonadati</taxon>
        <taxon>Bacteroidota</taxon>
        <taxon>Flavobacteriia</taxon>
        <taxon>Flavobacteriales</taxon>
        <taxon>Weeksellaceae</taxon>
        <taxon>Elizabethkingia</taxon>
    </lineage>
</organism>
<sequence>MNEELYRLENTLLKENGLKISMLIEDSECEEYFGYNFQLDNYDIKFRKAKVTPKKNGQFVTLWRRNTDKQTEPFHYNDSFDFYIIATEYHEKSGYFIFPKSLLAEKQILTSDSREGKRGFRVYPVWDIPQNKQAEKTQKWQLEYFINTALPSNLITEKLNIIFKLS</sequence>
<protein>
    <recommendedName>
        <fullName evidence="5">MepB family protein</fullName>
    </recommendedName>
</protein>
<dbReference type="EMBL" id="MBDS01000002">
    <property type="protein sequence ID" value="OPB93021.1"/>
    <property type="molecule type" value="Genomic_DNA"/>
</dbReference>
<dbReference type="RefSeq" id="WP_078403690.1">
    <property type="nucleotide sequence ID" value="NZ_CP016377.1"/>
</dbReference>
<reference evidence="1 4" key="1">
    <citation type="submission" date="2016-06" db="EMBL/GenBank/DDBJ databases">
        <authorList>
            <person name="Nicholson A.C."/>
        </authorList>
    </citation>
    <scope>NUCLEOTIDE SEQUENCE [LARGE SCALE GENOMIC DNA]</scope>
    <source>
        <strain evidence="1 4">G4123</strain>
    </source>
</reference>
<dbReference type="InterPro" id="IPR011235">
    <property type="entry name" value="MepB-like"/>
</dbReference>
<evidence type="ECO:0000313" key="2">
    <source>
        <dbReference type="EMBL" id="OPB93021.1"/>
    </source>
</evidence>
<accession>A0AAJ3TPG7</accession>
<dbReference type="EMBL" id="MAIC01000014">
    <property type="protein sequence ID" value="OPB75314.1"/>
    <property type="molecule type" value="Genomic_DNA"/>
</dbReference>
<dbReference type="AlphaFoldDB" id="A0AAJ3TPG7"/>
<dbReference type="Gene3D" id="3.40.1350.140">
    <property type="entry name" value="MepB-like"/>
    <property type="match status" value="1"/>
</dbReference>
<evidence type="ECO:0000313" key="1">
    <source>
        <dbReference type="EMBL" id="OPB75314.1"/>
    </source>
</evidence>
<evidence type="ECO:0008006" key="5">
    <source>
        <dbReference type="Google" id="ProtNLM"/>
    </source>
</evidence>
<dbReference type="Proteomes" id="UP000190016">
    <property type="component" value="Unassembled WGS sequence"/>
</dbReference>
<keyword evidence="3" id="KW-1185">Reference proteome</keyword>
<gene>
    <name evidence="1" type="ORF">BAY32_07180</name>
    <name evidence="2" type="ORF">BB021_01090</name>
</gene>
<reference evidence="2 3" key="2">
    <citation type="submission" date="2016-07" db="EMBL/GenBank/DDBJ databases">
        <title>Revisiting the Taxonomy of the Elizabethkingia Genus based on Whole-Genome Sequencing, Optical Mapping, and MALDI-TOF.</title>
        <authorList>
            <person name="Nicholson A.C."/>
        </authorList>
    </citation>
    <scope>NUCLEOTIDE SEQUENCE [LARGE SCALE GENOMIC DNA]</scope>
    <source>
        <strain evidence="2 3">C1558</strain>
    </source>
</reference>
<comment type="caution">
    <text evidence="1">The sequence shown here is derived from an EMBL/GenBank/DDBJ whole genome shotgun (WGS) entry which is preliminary data.</text>
</comment>
<name>A0AAJ3TPG7_9FLAO</name>
<proteinExistence type="predicted"/>
<dbReference type="Proteomes" id="UP000190816">
    <property type="component" value="Unassembled WGS sequence"/>
</dbReference>